<dbReference type="GO" id="GO:0004252">
    <property type="term" value="F:serine-type endopeptidase activity"/>
    <property type="evidence" value="ECO:0007669"/>
    <property type="project" value="InterPro"/>
</dbReference>
<keyword evidence="9" id="KW-0574">Periplasm</keyword>
<dbReference type="CDD" id="cd10839">
    <property type="entry name" value="cpPDZ1_DegP-like"/>
    <property type="match status" value="1"/>
</dbReference>
<evidence type="ECO:0000256" key="5">
    <source>
        <dbReference type="ARBA" id="ARBA00013958"/>
    </source>
</evidence>
<reference evidence="15" key="1">
    <citation type="submission" date="2018-06" db="EMBL/GenBank/DDBJ databases">
        <authorList>
            <person name="Zhirakovskaya E."/>
        </authorList>
    </citation>
    <scope>NUCLEOTIDE SEQUENCE</scope>
</reference>
<evidence type="ECO:0000256" key="8">
    <source>
        <dbReference type="ARBA" id="ARBA00022737"/>
    </source>
</evidence>
<dbReference type="SUPFAM" id="SSF50494">
    <property type="entry name" value="Trypsin-like serine proteases"/>
    <property type="match status" value="1"/>
</dbReference>
<organism evidence="15">
    <name type="scientific">hydrothermal vent metagenome</name>
    <dbReference type="NCBI Taxonomy" id="652676"/>
    <lineage>
        <taxon>unclassified sequences</taxon>
        <taxon>metagenomes</taxon>
        <taxon>ecological metagenomes</taxon>
    </lineage>
</organism>
<dbReference type="InterPro" id="IPR036034">
    <property type="entry name" value="PDZ_sf"/>
</dbReference>
<dbReference type="InterPro" id="IPR001940">
    <property type="entry name" value="Peptidase_S1C"/>
</dbReference>
<evidence type="ECO:0000256" key="4">
    <source>
        <dbReference type="ARBA" id="ARBA00013035"/>
    </source>
</evidence>
<keyword evidence="6 15" id="KW-0645">Protease</keyword>
<evidence type="ECO:0000256" key="11">
    <source>
        <dbReference type="ARBA" id="ARBA00022825"/>
    </source>
</evidence>
<accession>A0A3B1B855</accession>
<keyword evidence="7" id="KW-0732">Signal</keyword>
<evidence type="ECO:0000256" key="10">
    <source>
        <dbReference type="ARBA" id="ARBA00022801"/>
    </source>
</evidence>
<comment type="similarity">
    <text evidence="3">Belongs to the peptidase S1C family.</text>
</comment>
<evidence type="ECO:0000313" key="15">
    <source>
        <dbReference type="EMBL" id="VAX14439.1"/>
    </source>
</evidence>
<dbReference type="InterPro" id="IPR009003">
    <property type="entry name" value="Peptidase_S1_PA"/>
</dbReference>
<dbReference type="InterPro" id="IPR011782">
    <property type="entry name" value="Pept_S1C_Do"/>
</dbReference>
<dbReference type="SUPFAM" id="SSF50156">
    <property type="entry name" value="PDZ domain-like"/>
    <property type="match status" value="2"/>
</dbReference>
<comment type="catalytic activity">
    <reaction evidence="1">
        <text>Acts on substrates that are at least partially unfolded. The cleavage site P1 residue is normally between a pair of hydrophobic residues, such as Val-|-Val.</text>
        <dbReference type="EC" id="3.4.21.107"/>
    </reaction>
</comment>
<evidence type="ECO:0000259" key="14">
    <source>
        <dbReference type="PROSITE" id="PS50106"/>
    </source>
</evidence>
<dbReference type="Gene3D" id="2.40.10.120">
    <property type="match status" value="1"/>
</dbReference>
<feature type="domain" description="PDZ" evidence="14">
    <location>
        <begin position="389"/>
        <end position="478"/>
    </location>
</feature>
<evidence type="ECO:0000256" key="7">
    <source>
        <dbReference type="ARBA" id="ARBA00022729"/>
    </source>
</evidence>
<protein>
    <recommendedName>
        <fullName evidence="5">Probable periplasmic serine endoprotease DegP-like</fullName>
        <ecNumber evidence="4">3.4.21.107</ecNumber>
    </recommendedName>
    <alternativeName>
        <fullName evidence="13">Protease Do</fullName>
    </alternativeName>
</protein>
<keyword evidence="10" id="KW-0378">Hydrolase</keyword>
<evidence type="ECO:0000256" key="9">
    <source>
        <dbReference type="ARBA" id="ARBA00022764"/>
    </source>
</evidence>
<dbReference type="GO" id="GO:0006508">
    <property type="term" value="P:proteolysis"/>
    <property type="evidence" value="ECO:0007669"/>
    <property type="project" value="UniProtKB-KW"/>
</dbReference>
<evidence type="ECO:0000256" key="3">
    <source>
        <dbReference type="ARBA" id="ARBA00010541"/>
    </source>
</evidence>
<sequence length="489" mass="52719">MKSPATISFKHFNKIFLSMLAVVVLTQVLLISTAKAVELPDFTKLVEQNSAAVVNISTTQKIKRAQRMPHNFNMPNMPKDSPFGDLFRHFFGEGGNGGNGGMPQEFKTQSLGSGFIIDADGYVVTNYHVIKDADEIVVKLSDRRELKAKVIGSDERSDMALLKIDADDLPVVKIGKSSTLKVGEWALAIGSPFGFDHSVSVGVISAIGRNLPSENYVPFIQTDVAINPGNSGGPLFNLKGQVIGINSQIYSRTGGFMGLSFAIPIDVAMDVVAQLKDKGKVARGWLGILIQDVNRKLAESFGMTDPRGAVVLQVVPDSPAAKAGFKVGDVIIEFNGKKIIHSSDLPLAVGQAPIDVKARVKLIREGKTKTLSVIIAELPSKDVLAENNPAASHKGEESRLGLVVEDLTDEQRERLGLGKRGIIVRDVEKGPAREAGIHRGDVVLMLDSQDINNIKQFKTVVAGLKKGKSTPVLIQRGNAPLFLPLKIPK</sequence>
<evidence type="ECO:0000256" key="12">
    <source>
        <dbReference type="ARBA" id="ARBA00023016"/>
    </source>
</evidence>
<evidence type="ECO:0000256" key="13">
    <source>
        <dbReference type="ARBA" id="ARBA00032850"/>
    </source>
</evidence>
<name>A0A3B1B855_9ZZZZ</name>
<dbReference type="PRINTS" id="PR00834">
    <property type="entry name" value="PROTEASES2C"/>
</dbReference>
<keyword evidence="12" id="KW-0346">Stress response</keyword>
<dbReference type="EMBL" id="UOFZ01000175">
    <property type="protein sequence ID" value="VAX14439.1"/>
    <property type="molecule type" value="Genomic_DNA"/>
</dbReference>
<dbReference type="EC" id="3.4.21.107" evidence="4"/>
<keyword evidence="8" id="KW-0677">Repeat</keyword>
<dbReference type="SMART" id="SM00228">
    <property type="entry name" value="PDZ"/>
    <property type="match status" value="2"/>
</dbReference>
<comment type="subcellular location">
    <subcellularLocation>
        <location evidence="2">Periplasm</location>
    </subcellularLocation>
</comment>
<dbReference type="PROSITE" id="PS50106">
    <property type="entry name" value="PDZ"/>
    <property type="match status" value="2"/>
</dbReference>
<feature type="domain" description="PDZ" evidence="14">
    <location>
        <begin position="270"/>
        <end position="339"/>
    </location>
</feature>
<gene>
    <name evidence="15" type="ORF">MNBD_GAMMA24-2278</name>
</gene>
<dbReference type="Gene3D" id="2.30.42.10">
    <property type="match status" value="2"/>
</dbReference>
<dbReference type="Pfam" id="PF13180">
    <property type="entry name" value="PDZ_2"/>
    <property type="match status" value="2"/>
</dbReference>
<dbReference type="FunFam" id="2.40.10.120:FF:000007">
    <property type="entry name" value="Periplasmic serine endoprotease DegP-like"/>
    <property type="match status" value="1"/>
</dbReference>
<dbReference type="InterPro" id="IPR001478">
    <property type="entry name" value="PDZ"/>
</dbReference>
<proteinExistence type="inferred from homology"/>
<dbReference type="GO" id="GO:0042597">
    <property type="term" value="C:periplasmic space"/>
    <property type="evidence" value="ECO:0007669"/>
    <property type="project" value="UniProtKB-SubCell"/>
</dbReference>
<dbReference type="AlphaFoldDB" id="A0A3B1B855"/>
<dbReference type="PANTHER" id="PTHR22939:SF130">
    <property type="entry name" value="PERIPLASMIC SERINE ENDOPROTEASE DEGP-LIKE-RELATED"/>
    <property type="match status" value="1"/>
</dbReference>
<dbReference type="Pfam" id="PF13365">
    <property type="entry name" value="Trypsin_2"/>
    <property type="match status" value="1"/>
</dbReference>
<dbReference type="NCBIfam" id="TIGR02037">
    <property type="entry name" value="degP_htrA_DO"/>
    <property type="match status" value="1"/>
</dbReference>
<evidence type="ECO:0000256" key="2">
    <source>
        <dbReference type="ARBA" id="ARBA00004418"/>
    </source>
</evidence>
<keyword evidence="11" id="KW-0720">Serine protease</keyword>
<evidence type="ECO:0000256" key="6">
    <source>
        <dbReference type="ARBA" id="ARBA00022670"/>
    </source>
</evidence>
<evidence type="ECO:0000256" key="1">
    <source>
        <dbReference type="ARBA" id="ARBA00001772"/>
    </source>
</evidence>
<dbReference type="PANTHER" id="PTHR22939">
    <property type="entry name" value="SERINE PROTEASE FAMILY S1C HTRA-RELATED"/>
    <property type="match status" value="1"/>
</dbReference>